<proteinExistence type="predicted"/>
<evidence type="ECO:0000313" key="1">
    <source>
        <dbReference type="EMBL" id="MDF0600153.1"/>
    </source>
</evidence>
<dbReference type="PANTHER" id="PTHR15576">
    <property type="entry name" value="RIBITOL-5-PHOSPHATE XYLOSYLTRANSFERASE 1"/>
    <property type="match status" value="1"/>
</dbReference>
<dbReference type="GO" id="GO:0035269">
    <property type="term" value="P:protein O-linked glycosylation via mannose"/>
    <property type="evidence" value="ECO:0007669"/>
    <property type="project" value="InterPro"/>
</dbReference>
<keyword evidence="2" id="KW-1185">Reference proteome</keyword>
<dbReference type="EMBL" id="JARGYC010000009">
    <property type="protein sequence ID" value="MDF0600153.1"/>
    <property type="molecule type" value="Genomic_DNA"/>
</dbReference>
<dbReference type="PANTHER" id="PTHR15576:SF1">
    <property type="entry name" value="RIBITOL-5-PHOSPHATE XYLOSYLTRANSFERASE 1"/>
    <property type="match status" value="1"/>
</dbReference>
<dbReference type="RefSeq" id="WP_275566294.1">
    <property type="nucleotide sequence ID" value="NZ_JARGYC010000009.1"/>
</dbReference>
<dbReference type="InterPro" id="IPR055286">
    <property type="entry name" value="RXYLT1-like"/>
</dbReference>
<organism evidence="1 2">
    <name type="scientific">Psychromarinibacter sediminicola</name>
    <dbReference type="NCBI Taxonomy" id="3033385"/>
    <lineage>
        <taxon>Bacteria</taxon>
        <taxon>Pseudomonadati</taxon>
        <taxon>Pseudomonadota</taxon>
        <taxon>Alphaproteobacteria</taxon>
        <taxon>Rhodobacterales</taxon>
        <taxon>Paracoccaceae</taxon>
        <taxon>Psychromarinibacter</taxon>
    </lineage>
</organism>
<evidence type="ECO:0008006" key="3">
    <source>
        <dbReference type="Google" id="ProtNLM"/>
    </source>
</evidence>
<protein>
    <recommendedName>
        <fullName evidence="3">Exostosin family protein</fullName>
    </recommendedName>
</protein>
<dbReference type="GO" id="GO:0120053">
    <property type="term" value="F:ribitol beta-1,4-xylosyltransferase activity"/>
    <property type="evidence" value="ECO:0007669"/>
    <property type="project" value="InterPro"/>
</dbReference>
<dbReference type="Proteomes" id="UP001220964">
    <property type="component" value="Unassembled WGS sequence"/>
</dbReference>
<sequence>MWPFSTQPARRFGDRYDGDETQCRFVSSFGLLKSVPARTTPRPGRLPRLPSDLAERHVAGGALYVHTELLDRFARRVLPRLKGPFTLVTGNSTDALRPGQVRKETLEAILGHPRLIRWHAQNLAMAHPKLAPLPLGLDYHTRAVGRRPGWGPVAAPVAQEAELDAIRRAAPPLEDRLTKAHSNWHFGAAGTARGRLRARLDPAAVQDQARPSTRAESWRDAARCLFTLSPQGRGMDCHRTWEALILGAVPVVEDLPIRDVFAGLPVIRLPDLAAMTPGVLQSARDRVLAAEYDFAPLFLSYWLRRIAGDPAPGELRMRYQDFLDTPLATLQAAVDRR</sequence>
<comment type="caution">
    <text evidence="1">The sequence shown here is derived from an EMBL/GenBank/DDBJ whole genome shotgun (WGS) entry which is preliminary data.</text>
</comment>
<accession>A0AAE3NLQ3</accession>
<evidence type="ECO:0000313" key="2">
    <source>
        <dbReference type="Proteomes" id="UP001220964"/>
    </source>
</evidence>
<dbReference type="AlphaFoldDB" id="A0AAE3NLQ3"/>
<name>A0AAE3NLQ3_9RHOB</name>
<reference evidence="1" key="1">
    <citation type="submission" date="2023-03" db="EMBL/GenBank/DDBJ databases">
        <title>Multiphase analysis and comparison of six strains from genera Psychromarinibacter, Lutimaribacter, and Maritimibacter, including a novel species: Psychromarinibacter sediminicola sp. nov.</title>
        <authorList>
            <person name="Wang Y.-H."/>
            <person name="Ye M.-Q."/>
            <person name="Du Z.-J."/>
        </authorList>
    </citation>
    <scope>NUCLEOTIDE SEQUENCE</scope>
    <source>
        <strain evidence="1">C21-152</strain>
    </source>
</reference>
<gene>
    <name evidence="1" type="ORF">P1J78_05365</name>
</gene>